<protein>
    <submittedName>
        <fullName evidence="2">Uncharacterized protein</fullName>
    </submittedName>
</protein>
<accession>A0ABQ1KDZ1</accession>
<evidence type="ECO:0000256" key="1">
    <source>
        <dbReference type="SAM" id="Phobius"/>
    </source>
</evidence>
<evidence type="ECO:0000313" key="2">
    <source>
        <dbReference type="EMBL" id="GGB91292.1"/>
    </source>
</evidence>
<proteinExistence type="predicted"/>
<dbReference type="RefSeq" id="WP_188747219.1">
    <property type="nucleotide sequence ID" value="NZ_BMIJ01000003.1"/>
</dbReference>
<reference evidence="3" key="1">
    <citation type="journal article" date="2019" name="Int. J. Syst. Evol. Microbiol.">
        <title>The Global Catalogue of Microorganisms (GCM) 10K type strain sequencing project: providing services to taxonomists for standard genome sequencing and annotation.</title>
        <authorList>
            <consortium name="The Broad Institute Genomics Platform"/>
            <consortium name="The Broad Institute Genome Sequencing Center for Infectious Disease"/>
            <person name="Wu L."/>
            <person name="Ma J."/>
        </authorList>
    </citation>
    <scope>NUCLEOTIDE SEQUENCE [LARGE SCALE GENOMIC DNA]</scope>
    <source>
        <strain evidence="3">CGMCC 1.15341</strain>
    </source>
</reference>
<keyword evidence="3" id="KW-1185">Reference proteome</keyword>
<keyword evidence="1" id="KW-0472">Membrane</keyword>
<feature type="transmembrane region" description="Helical" evidence="1">
    <location>
        <begin position="13"/>
        <end position="32"/>
    </location>
</feature>
<organism evidence="2 3">
    <name type="scientific">Marinobacterium zhoushanense</name>
    <dbReference type="NCBI Taxonomy" id="1679163"/>
    <lineage>
        <taxon>Bacteria</taxon>
        <taxon>Pseudomonadati</taxon>
        <taxon>Pseudomonadota</taxon>
        <taxon>Gammaproteobacteria</taxon>
        <taxon>Oceanospirillales</taxon>
        <taxon>Oceanospirillaceae</taxon>
        <taxon>Marinobacterium</taxon>
    </lineage>
</organism>
<keyword evidence="1" id="KW-1133">Transmembrane helix</keyword>
<sequence>MRPTIGVGIPLKYVVYLLPLFLIVVGLFLWFGGLGSDAQNSSGTGSVEVLSDSDTARWLRLPPVDEIDELSSAYIAVDEKRRARVLQNLAEFRATYQQLAPFLEIKAVPGEAREKLAQRLGQALGHYGLGRAVKDDADSFPDRRRAALVLRGARDDAEIIKRLLAALSPYLSGDVLVQFNDDQRIDRLQLYLLGDPGFTKEGVAVFSNLVSGTGGMP</sequence>
<dbReference type="EMBL" id="BMIJ01000003">
    <property type="protein sequence ID" value="GGB91292.1"/>
    <property type="molecule type" value="Genomic_DNA"/>
</dbReference>
<keyword evidence="1" id="KW-0812">Transmembrane</keyword>
<comment type="caution">
    <text evidence="2">The sequence shown here is derived from an EMBL/GenBank/DDBJ whole genome shotgun (WGS) entry which is preliminary data.</text>
</comment>
<evidence type="ECO:0000313" key="3">
    <source>
        <dbReference type="Proteomes" id="UP000629025"/>
    </source>
</evidence>
<gene>
    <name evidence="2" type="ORF">GCM10011352_16670</name>
</gene>
<name>A0ABQ1KDZ1_9GAMM</name>
<dbReference type="Proteomes" id="UP000629025">
    <property type="component" value="Unassembled WGS sequence"/>
</dbReference>